<dbReference type="AlphaFoldDB" id="A0A922LBD2"/>
<keyword evidence="2" id="KW-1185">Reference proteome</keyword>
<organism evidence="1 2">
    <name type="scientific">Dermatophagoides farinae</name>
    <name type="common">American house dust mite</name>
    <dbReference type="NCBI Taxonomy" id="6954"/>
    <lineage>
        <taxon>Eukaryota</taxon>
        <taxon>Metazoa</taxon>
        <taxon>Ecdysozoa</taxon>
        <taxon>Arthropoda</taxon>
        <taxon>Chelicerata</taxon>
        <taxon>Arachnida</taxon>
        <taxon>Acari</taxon>
        <taxon>Acariformes</taxon>
        <taxon>Sarcoptiformes</taxon>
        <taxon>Astigmata</taxon>
        <taxon>Psoroptidia</taxon>
        <taxon>Analgoidea</taxon>
        <taxon>Pyroglyphidae</taxon>
        <taxon>Dermatophagoidinae</taxon>
        <taxon>Dermatophagoides</taxon>
    </lineage>
</organism>
<reference evidence="1" key="2">
    <citation type="journal article" date="2022" name="Res Sq">
        <title>Comparative Genomics Reveals Insights into the Divergent Evolution of Astigmatic Mites and Household Pest Adaptations.</title>
        <authorList>
            <person name="Xiong Q."/>
            <person name="Wan A.T.-Y."/>
            <person name="Liu X.-Y."/>
            <person name="Fung C.S.-H."/>
            <person name="Xiao X."/>
            <person name="Malainual N."/>
            <person name="Hou J."/>
            <person name="Wang L."/>
            <person name="Wang M."/>
            <person name="Yang K."/>
            <person name="Cui Y."/>
            <person name="Leung E."/>
            <person name="Nong W."/>
            <person name="Shin S.-K."/>
            <person name="Au S."/>
            <person name="Jeong K.Y."/>
            <person name="Chew F.T."/>
            <person name="Hui J."/>
            <person name="Leung T.F."/>
            <person name="Tungtrongchitr A."/>
            <person name="Zhong N."/>
            <person name="Liu Z."/>
            <person name="Tsui S."/>
        </authorList>
    </citation>
    <scope>NUCLEOTIDE SEQUENCE</scope>
    <source>
        <strain evidence="1">Derf</strain>
        <tissue evidence="1">Whole organism</tissue>
    </source>
</reference>
<protein>
    <submittedName>
        <fullName evidence="1">Uncharacterized protein</fullName>
    </submittedName>
</protein>
<evidence type="ECO:0000313" key="2">
    <source>
        <dbReference type="Proteomes" id="UP000790347"/>
    </source>
</evidence>
<name>A0A922LBD2_DERFA</name>
<proteinExistence type="predicted"/>
<comment type="caution">
    <text evidence="1">The sequence shown here is derived from an EMBL/GenBank/DDBJ whole genome shotgun (WGS) entry which is preliminary data.</text>
</comment>
<accession>A0A922LBD2</accession>
<reference evidence="1" key="1">
    <citation type="submission" date="2013-05" db="EMBL/GenBank/DDBJ databases">
        <authorList>
            <person name="Yim A.K.Y."/>
            <person name="Chan T.F."/>
            <person name="Ji K.M."/>
            <person name="Liu X.Y."/>
            <person name="Zhou J.W."/>
            <person name="Li R.Q."/>
            <person name="Yang K.Y."/>
            <person name="Li J."/>
            <person name="Li M."/>
            <person name="Law P.T.W."/>
            <person name="Wu Y.L."/>
            <person name="Cai Z.L."/>
            <person name="Qin H."/>
            <person name="Bao Y."/>
            <person name="Leung R.K.K."/>
            <person name="Ng P.K.S."/>
            <person name="Zou J."/>
            <person name="Zhong X.J."/>
            <person name="Ran P.X."/>
            <person name="Zhong N.S."/>
            <person name="Liu Z.G."/>
            <person name="Tsui S.K.W."/>
        </authorList>
    </citation>
    <scope>NUCLEOTIDE SEQUENCE</scope>
    <source>
        <strain evidence="1">Derf</strain>
        <tissue evidence="1">Whole organism</tissue>
    </source>
</reference>
<dbReference type="EMBL" id="ASGP02000001">
    <property type="protein sequence ID" value="KAH9529404.1"/>
    <property type="molecule type" value="Genomic_DNA"/>
</dbReference>
<evidence type="ECO:0000313" key="1">
    <source>
        <dbReference type="EMBL" id="KAH9529404.1"/>
    </source>
</evidence>
<sequence length="74" mass="8720">MIQLFVFLNDNNVIKINRQSIDVLIIFNTVSWQLFNRGNNSETKEKKKPRIWKPNDIDMDLFVITICVLLLGKI</sequence>
<dbReference type="Proteomes" id="UP000790347">
    <property type="component" value="Unassembled WGS sequence"/>
</dbReference>
<gene>
    <name evidence="1" type="ORF">DERF_003291</name>
</gene>